<proteinExistence type="predicted"/>
<accession>A0A6H5HFA1</accession>
<dbReference type="Proteomes" id="UP000479000">
    <property type="component" value="Unassembled WGS sequence"/>
</dbReference>
<dbReference type="OrthoDB" id="10260961at2759"/>
<dbReference type="EMBL" id="CADCXU010028275">
    <property type="protein sequence ID" value="CAB0015011.1"/>
    <property type="molecule type" value="Genomic_DNA"/>
</dbReference>
<evidence type="ECO:0000313" key="3">
    <source>
        <dbReference type="Proteomes" id="UP000479000"/>
    </source>
</evidence>
<dbReference type="AlphaFoldDB" id="A0A6H5HFA1"/>
<reference evidence="2 3" key="1">
    <citation type="submission" date="2020-02" db="EMBL/GenBank/DDBJ databases">
        <authorList>
            <person name="Ferguson B K."/>
        </authorList>
    </citation>
    <scope>NUCLEOTIDE SEQUENCE [LARGE SCALE GENOMIC DNA]</scope>
</reference>
<protein>
    <submittedName>
        <fullName evidence="2">Uncharacterized protein</fullName>
    </submittedName>
</protein>
<feature type="chain" id="PRO_5026045284" evidence="1">
    <location>
        <begin position="25"/>
        <end position="86"/>
    </location>
</feature>
<organism evidence="2 3">
    <name type="scientific">Nesidiocoris tenuis</name>
    <dbReference type="NCBI Taxonomy" id="355587"/>
    <lineage>
        <taxon>Eukaryota</taxon>
        <taxon>Metazoa</taxon>
        <taxon>Ecdysozoa</taxon>
        <taxon>Arthropoda</taxon>
        <taxon>Hexapoda</taxon>
        <taxon>Insecta</taxon>
        <taxon>Pterygota</taxon>
        <taxon>Neoptera</taxon>
        <taxon>Paraneoptera</taxon>
        <taxon>Hemiptera</taxon>
        <taxon>Heteroptera</taxon>
        <taxon>Panheteroptera</taxon>
        <taxon>Cimicomorpha</taxon>
        <taxon>Miridae</taxon>
        <taxon>Dicyphina</taxon>
        <taxon>Nesidiocoris</taxon>
    </lineage>
</organism>
<feature type="signal peptide" evidence="1">
    <location>
        <begin position="1"/>
        <end position="24"/>
    </location>
</feature>
<evidence type="ECO:0000313" key="2">
    <source>
        <dbReference type="EMBL" id="CAB0015011.1"/>
    </source>
</evidence>
<evidence type="ECO:0000256" key="1">
    <source>
        <dbReference type="SAM" id="SignalP"/>
    </source>
</evidence>
<feature type="non-terminal residue" evidence="2">
    <location>
        <position position="86"/>
    </location>
</feature>
<keyword evidence="3" id="KW-1185">Reference proteome</keyword>
<keyword evidence="1" id="KW-0732">Signal</keyword>
<gene>
    <name evidence="2" type="ORF">NTEN_LOCUS19408</name>
</gene>
<name>A0A6H5HFA1_9HEMI</name>
<sequence>MDKPCVRLLRQILLALLLHEDQEAMVNVFARVSKPSNLLMFRESVRLFMHHFLLKNIKDLDAPETVKLTDAVALAEQALMAHSASA</sequence>